<feature type="transmembrane region" description="Helical" evidence="6">
    <location>
        <begin position="389"/>
        <end position="409"/>
    </location>
</feature>
<dbReference type="OrthoDB" id="4139357at2759"/>
<feature type="transmembrane region" description="Helical" evidence="6">
    <location>
        <begin position="143"/>
        <end position="163"/>
    </location>
</feature>
<evidence type="ECO:0000313" key="9">
    <source>
        <dbReference type="Proteomes" id="UP000019478"/>
    </source>
</evidence>
<dbReference type="Pfam" id="PF06609">
    <property type="entry name" value="TRI12"/>
    <property type="match status" value="1"/>
</dbReference>
<dbReference type="GeneID" id="19174306"/>
<gene>
    <name evidence="8" type="ORF">A1O3_10226</name>
</gene>
<feature type="transmembrane region" description="Helical" evidence="6">
    <location>
        <begin position="208"/>
        <end position="228"/>
    </location>
</feature>
<keyword evidence="9" id="KW-1185">Reference proteome</keyword>
<reference evidence="8 9" key="1">
    <citation type="submission" date="2013-03" db="EMBL/GenBank/DDBJ databases">
        <title>The Genome Sequence of Capronia epimyces CBS 606.96.</title>
        <authorList>
            <consortium name="The Broad Institute Genomics Platform"/>
            <person name="Cuomo C."/>
            <person name="de Hoog S."/>
            <person name="Gorbushina A."/>
            <person name="Walker B."/>
            <person name="Young S.K."/>
            <person name="Zeng Q."/>
            <person name="Gargeya S."/>
            <person name="Fitzgerald M."/>
            <person name="Haas B."/>
            <person name="Abouelleil A."/>
            <person name="Allen A.W."/>
            <person name="Alvarado L."/>
            <person name="Arachchi H.M."/>
            <person name="Berlin A.M."/>
            <person name="Chapman S.B."/>
            <person name="Gainer-Dewar J."/>
            <person name="Goldberg J."/>
            <person name="Griggs A."/>
            <person name="Gujja S."/>
            <person name="Hansen M."/>
            <person name="Howarth C."/>
            <person name="Imamovic A."/>
            <person name="Ireland A."/>
            <person name="Larimer J."/>
            <person name="McCowan C."/>
            <person name="Murphy C."/>
            <person name="Pearson M."/>
            <person name="Poon T.W."/>
            <person name="Priest M."/>
            <person name="Roberts A."/>
            <person name="Saif S."/>
            <person name="Shea T."/>
            <person name="Sisk P."/>
            <person name="Sykes S."/>
            <person name="Wortman J."/>
            <person name="Nusbaum C."/>
            <person name="Birren B."/>
        </authorList>
    </citation>
    <scope>NUCLEOTIDE SEQUENCE [LARGE SCALE GENOMIC DNA]</scope>
    <source>
        <strain evidence="8 9">CBS 606.96</strain>
    </source>
</reference>
<dbReference type="Proteomes" id="UP000019478">
    <property type="component" value="Unassembled WGS sequence"/>
</dbReference>
<dbReference type="PANTHER" id="PTHR23501">
    <property type="entry name" value="MAJOR FACILITATOR SUPERFAMILY"/>
    <property type="match status" value="1"/>
</dbReference>
<proteinExistence type="predicted"/>
<keyword evidence="2" id="KW-0813">Transport</keyword>
<dbReference type="GO" id="GO:0022857">
    <property type="term" value="F:transmembrane transporter activity"/>
    <property type="evidence" value="ECO:0007669"/>
    <property type="project" value="InterPro"/>
</dbReference>
<dbReference type="EMBL" id="AMGY01000011">
    <property type="protein sequence ID" value="EXJ77068.1"/>
    <property type="molecule type" value="Genomic_DNA"/>
</dbReference>
<dbReference type="PANTHER" id="PTHR23501:SF109">
    <property type="entry name" value="MAJOR FACILITATOR SUPERFAMILY (MFS) PROFILE DOMAIN-CONTAINING PROTEIN-RELATED"/>
    <property type="match status" value="1"/>
</dbReference>
<dbReference type="AlphaFoldDB" id="W9XA23"/>
<feature type="transmembrane region" description="Helical" evidence="6">
    <location>
        <begin position="249"/>
        <end position="270"/>
    </location>
</feature>
<organism evidence="8 9">
    <name type="scientific">Capronia epimyces CBS 606.96</name>
    <dbReference type="NCBI Taxonomy" id="1182542"/>
    <lineage>
        <taxon>Eukaryota</taxon>
        <taxon>Fungi</taxon>
        <taxon>Dikarya</taxon>
        <taxon>Ascomycota</taxon>
        <taxon>Pezizomycotina</taxon>
        <taxon>Eurotiomycetes</taxon>
        <taxon>Chaetothyriomycetidae</taxon>
        <taxon>Chaetothyriales</taxon>
        <taxon>Herpotrichiellaceae</taxon>
        <taxon>Capronia</taxon>
    </lineage>
</organism>
<feature type="transmembrane region" description="Helical" evidence="6">
    <location>
        <begin position="49"/>
        <end position="69"/>
    </location>
</feature>
<dbReference type="InterPro" id="IPR010573">
    <property type="entry name" value="MFS_Str1/Tri12-like"/>
</dbReference>
<evidence type="ECO:0000256" key="5">
    <source>
        <dbReference type="ARBA" id="ARBA00023136"/>
    </source>
</evidence>
<evidence type="ECO:0000256" key="4">
    <source>
        <dbReference type="ARBA" id="ARBA00022989"/>
    </source>
</evidence>
<dbReference type="InterPro" id="IPR020846">
    <property type="entry name" value="MFS_dom"/>
</dbReference>
<feature type="transmembrane region" description="Helical" evidence="6">
    <location>
        <begin position="175"/>
        <end position="196"/>
    </location>
</feature>
<keyword evidence="4 6" id="KW-1133">Transmembrane helix</keyword>
<feature type="transmembrane region" description="Helical" evidence="6">
    <location>
        <begin position="361"/>
        <end position="382"/>
    </location>
</feature>
<feature type="transmembrane region" description="Helical" evidence="6">
    <location>
        <begin position="320"/>
        <end position="341"/>
    </location>
</feature>
<comment type="subcellular location">
    <subcellularLocation>
        <location evidence="1">Membrane</location>
        <topology evidence="1">Multi-pass membrane protein</topology>
    </subcellularLocation>
</comment>
<dbReference type="RefSeq" id="XP_007738506.1">
    <property type="nucleotide sequence ID" value="XM_007740316.1"/>
</dbReference>
<sequence length="602" mass="64898">MVGTSTVDKVDVVGVDVAEKGEKHVDTRPQIVGFTAAEEELPPGYFRSAYFLGTFFATVFSDMSAAGVYGMIGSILTQVNADLGNNVNILWVPCVYTLATSVGLLLFGRLTDLFGRRWFFIGGSLLAVIGSVVSSRAQDVATLIAGMLFIGLGASAGLSYVTVLTELVPMKHRFFIIGIFMIFIIPIGFFSAAIAAAFEIYTGPGWRWVFYLMIITNGLATLLWFVFYHPPTFHMKNRDRTRIYMLRHFDYVGALLFVAGTVLFLMGLLWGGQAYPWKSAHVITTIIVGFVCLVSLAAWEIRAPLQEPLIPVHLFKNVHWVASVLLLGFGASVYYATALVWPEMVTVVYRQGNTKKDQMWAGWISSLLSIAFTLGEVSGGLLAEKIGRVKYQCMFMITMGSVCLASMAVCNLDNLATGIALLVMSLFSIGWNEAIAFSMTTICIHNQQEIGSAAGCAGAARSVISSIASVIYQVVLRTRITQTVPRVVVPAVIQAGLPQSSVAAYLMALASGSAAALSAVKGITPAIEAAGAYAYRVANAAAYHPVFLTSIAFGVISVGLTFFVPNVDALMTHEIATTLHTRGNEAELIGQSGRSQEGKQLE</sequence>
<evidence type="ECO:0000259" key="7">
    <source>
        <dbReference type="PROSITE" id="PS50850"/>
    </source>
</evidence>
<feature type="domain" description="Major facilitator superfamily (MFS) profile" evidence="7">
    <location>
        <begin position="50"/>
        <end position="569"/>
    </location>
</feature>
<protein>
    <recommendedName>
        <fullName evidence="7">Major facilitator superfamily (MFS) profile domain-containing protein</fullName>
    </recommendedName>
</protein>
<feature type="transmembrane region" description="Helical" evidence="6">
    <location>
        <begin position="89"/>
        <end position="107"/>
    </location>
</feature>
<dbReference type="HOGENOM" id="CLU_000960_25_2_1"/>
<feature type="transmembrane region" description="Helical" evidence="6">
    <location>
        <begin position="415"/>
        <end position="432"/>
    </location>
</feature>
<evidence type="ECO:0000256" key="1">
    <source>
        <dbReference type="ARBA" id="ARBA00004141"/>
    </source>
</evidence>
<evidence type="ECO:0000256" key="6">
    <source>
        <dbReference type="SAM" id="Phobius"/>
    </source>
</evidence>
<accession>W9XA23</accession>
<name>W9XA23_9EURO</name>
<dbReference type="PROSITE" id="PS50850">
    <property type="entry name" value="MFS"/>
    <property type="match status" value="1"/>
</dbReference>
<keyword evidence="5 6" id="KW-0472">Membrane</keyword>
<evidence type="ECO:0000313" key="8">
    <source>
        <dbReference type="EMBL" id="EXJ77068.1"/>
    </source>
</evidence>
<dbReference type="SUPFAM" id="SSF103473">
    <property type="entry name" value="MFS general substrate transporter"/>
    <property type="match status" value="1"/>
</dbReference>
<dbReference type="eggNOG" id="KOG0254">
    <property type="taxonomic scope" value="Eukaryota"/>
</dbReference>
<feature type="transmembrane region" description="Helical" evidence="6">
    <location>
        <begin position="119"/>
        <end position="137"/>
    </location>
</feature>
<feature type="transmembrane region" description="Helical" evidence="6">
    <location>
        <begin position="543"/>
        <end position="564"/>
    </location>
</feature>
<evidence type="ECO:0000256" key="3">
    <source>
        <dbReference type="ARBA" id="ARBA00022692"/>
    </source>
</evidence>
<comment type="caution">
    <text evidence="8">The sequence shown here is derived from an EMBL/GenBank/DDBJ whole genome shotgun (WGS) entry which is preliminary data.</text>
</comment>
<keyword evidence="3 6" id="KW-0812">Transmembrane</keyword>
<dbReference type="Gene3D" id="1.20.1250.20">
    <property type="entry name" value="MFS general substrate transporter like domains"/>
    <property type="match status" value="2"/>
</dbReference>
<evidence type="ECO:0000256" key="2">
    <source>
        <dbReference type="ARBA" id="ARBA00022448"/>
    </source>
</evidence>
<dbReference type="InterPro" id="IPR036259">
    <property type="entry name" value="MFS_trans_sf"/>
</dbReference>
<dbReference type="GO" id="GO:0005886">
    <property type="term" value="C:plasma membrane"/>
    <property type="evidence" value="ECO:0007669"/>
    <property type="project" value="TreeGrafter"/>
</dbReference>
<feature type="transmembrane region" description="Helical" evidence="6">
    <location>
        <begin position="282"/>
        <end position="299"/>
    </location>
</feature>